<evidence type="ECO:0000313" key="4">
    <source>
        <dbReference type="EMBL" id="SPM37421.1"/>
    </source>
</evidence>
<feature type="transmembrane region" description="Helical" evidence="2">
    <location>
        <begin position="422"/>
        <end position="443"/>
    </location>
</feature>
<evidence type="ECO:0000313" key="5">
    <source>
        <dbReference type="Proteomes" id="UP000240988"/>
    </source>
</evidence>
<feature type="region of interest" description="Disordered" evidence="1">
    <location>
        <begin position="455"/>
        <end position="481"/>
    </location>
</feature>
<dbReference type="Proteomes" id="UP000240988">
    <property type="component" value="Unassembled WGS sequence"/>
</dbReference>
<dbReference type="EMBL" id="FUFA01000005">
    <property type="protein sequence ID" value="SPM37421.1"/>
    <property type="molecule type" value="Genomic_DNA"/>
</dbReference>
<evidence type="ECO:0000256" key="1">
    <source>
        <dbReference type="SAM" id="MobiDB-lite"/>
    </source>
</evidence>
<keyword evidence="2" id="KW-1133">Transmembrane helix</keyword>
<accession>A0A2U3P0Y4</accession>
<dbReference type="STRING" id="1841860.GCA_900157375_05271"/>
<feature type="non-terminal residue" evidence="4">
    <location>
        <position position="1"/>
    </location>
</feature>
<name>A0A2U3P0Y4_9MYCO</name>
<sequence length="736" mass="76391">VNGQIGPLRKVIGRALVSLAATAVAAALLAPAALASPIGDAEAAMMAEWTKAGGDTSPLGPRKGDVYPAGEGFALDFDGGKMFYTTATGARWIYGPILDKYEMLGGPAGSDLGFPTITEVPGLAGPDSRVATFSASDKPVIFWTPDHGAFVVRGALNAAWDKLGSSGGVLGAPVSDVTYDGEVSSQKFTGGQISWNRKSKDFTTEPPTLADQLKGLQVAIDPAAAINMAWRAAGGTGGPLGAKQGSQYPIGDGIAQNFAGGKVFFTPATGANALETNILAKYEALGGPVSSDLGFPTANESDGGLGPSSRIATFAAADKPVIFWTSDHGAFVVRGAMRTAWDKLRGASGKLGAPVGDQAVDGDVISQKFTGGKISWNRAKNTFSTDPANLAPLLSGLQVSGQNQPSGTALPAHAKNWLSWHWWYLLAIIPLLVLIVLSVFLALRWSRRRSSREPEPYLLDGEVNGAGYDDTGEPGWGPDYAEAATENYRFGDSAEEQPPDAASAAAGHWPHAAYQAGDDEHSWTAGEFIDEEPAEQDDPDAVDTDSIPVATEEELAEAGYPDAGPDDASEAAYAEGDYPEAAGTDDAYAEVVGPDDAYADAAEVDSPETAQPDAVATDADFPDVAVPRTSPDFAAAGAAAAAAASRSGRHAAADADDDDEADFAAAGLVALAPAGRPTIHLPLDDPYQIPDGYPIKASPRFGLYYTPDSDLYHDTLPEIWLSSEEAAVANGFIRAD</sequence>
<keyword evidence="5" id="KW-1185">Reference proteome</keyword>
<protein>
    <submittedName>
        <fullName evidence="4">Putative transmembrane alanine and glycine rich protein</fullName>
    </submittedName>
</protein>
<keyword evidence="2 4" id="KW-0812">Transmembrane</keyword>
<keyword evidence="3" id="KW-0732">Signal</keyword>
<feature type="chain" id="PRO_5038938261" evidence="3">
    <location>
        <begin position="36"/>
        <end position="736"/>
    </location>
</feature>
<gene>
    <name evidence="4" type="ORF">MRAB57_5268</name>
</gene>
<dbReference type="AlphaFoldDB" id="A0A2U3P0Y4"/>
<feature type="region of interest" description="Disordered" evidence="1">
    <location>
        <begin position="601"/>
        <end position="620"/>
    </location>
</feature>
<evidence type="ECO:0000256" key="3">
    <source>
        <dbReference type="SAM" id="SignalP"/>
    </source>
</evidence>
<dbReference type="InterPro" id="IPR013207">
    <property type="entry name" value="LGFP"/>
</dbReference>
<proteinExistence type="predicted"/>
<organism evidence="4 5">
    <name type="scientific">Mycobacterium rhizamassiliense</name>
    <dbReference type="NCBI Taxonomy" id="1841860"/>
    <lineage>
        <taxon>Bacteria</taxon>
        <taxon>Bacillati</taxon>
        <taxon>Actinomycetota</taxon>
        <taxon>Actinomycetes</taxon>
        <taxon>Mycobacteriales</taxon>
        <taxon>Mycobacteriaceae</taxon>
        <taxon>Mycobacterium</taxon>
    </lineage>
</organism>
<keyword evidence="2" id="KW-0472">Membrane</keyword>
<dbReference type="Pfam" id="PF08310">
    <property type="entry name" value="LGFP"/>
    <property type="match status" value="4"/>
</dbReference>
<feature type="signal peptide" evidence="3">
    <location>
        <begin position="1"/>
        <end position="35"/>
    </location>
</feature>
<reference evidence="4 5" key="1">
    <citation type="submission" date="2017-01" db="EMBL/GenBank/DDBJ databases">
        <authorList>
            <consortium name="Urmite Genomes"/>
        </authorList>
    </citation>
    <scope>NUCLEOTIDE SEQUENCE [LARGE SCALE GENOMIC DNA]</scope>
    <source>
        <strain evidence="4 5">AB57</strain>
    </source>
</reference>
<evidence type="ECO:0000256" key="2">
    <source>
        <dbReference type="SAM" id="Phobius"/>
    </source>
</evidence>